<organism evidence="15 16">
    <name type="scientific">Cellvibrio fontiphilus</name>
    <dbReference type="NCBI Taxonomy" id="1815559"/>
    <lineage>
        <taxon>Bacteria</taxon>
        <taxon>Pseudomonadati</taxon>
        <taxon>Pseudomonadota</taxon>
        <taxon>Gammaproteobacteria</taxon>
        <taxon>Cellvibrionales</taxon>
        <taxon>Cellvibrionaceae</taxon>
        <taxon>Cellvibrio</taxon>
    </lineage>
</organism>
<evidence type="ECO:0000256" key="8">
    <source>
        <dbReference type="ARBA" id="ARBA00023170"/>
    </source>
</evidence>
<keyword evidence="6 11" id="KW-0798">TonB box</keyword>
<proteinExistence type="inferred from homology"/>
<evidence type="ECO:0000256" key="11">
    <source>
        <dbReference type="RuleBase" id="RU003357"/>
    </source>
</evidence>
<evidence type="ECO:0000256" key="2">
    <source>
        <dbReference type="ARBA" id="ARBA00009810"/>
    </source>
</evidence>
<feature type="chain" id="PRO_5046870342" evidence="12">
    <location>
        <begin position="25"/>
        <end position="709"/>
    </location>
</feature>
<accession>A0ABV7FFY9</accession>
<comment type="caution">
    <text evidence="15">The sequence shown here is derived from an EMBL/GenBank/DDBJ whole genome shotgun (WGS) entry which is preliminary data.</text>
</comment>
<keyword evidence="4 10" id="KW-1134">Transmembrane beta strand</keyword>
<name>A0ABV7FFY9_9GAMM</name>
<evidence type="ECO:0000256" key="7">
    <source>
        <dbReference type="ARBA" id="ARBA00023136"/>
    </source>
</evidence>
<dbReference type="PROSITE" id="PS52016">
    <property type="entry name" value="TONB_DEPENDENT_REC_3"/>
    <property type="match status" value="1"/>
</dbReference>
<dbReference type="Gene3D" id="2.170.130.10">
    <property type="entry name" value="TonB-dependent receptor, plug domain"/>
    <property type="match status" value="1"/>
</dbReference>
<keyword evidence="5 10" id="KW-0812">Transmembrane</keyword>
<keyword evidence="3 10" id="KW-0813">Transport</keyword>
<evidence type="ECO:0000256" key="10">
    <source>
        <dbReference type="PROSITE-ProRule" id="PRU01360"/>
    </source>
</evidence>
<evidence type="ECO:0000313" key="15">
    <source>
        <dbReference type="EMBL" id="MFC3116550.1"/>
    </source>
</evidence>
<feature type="signal peptide" evidence="12">
    <location>
        <begin position="1"/>
        <end position="24"/>
    </location>
</feature>
<evidence type="ECO:0000256" key="3">
    <source>
        <dbReference type="ARBA" id="ARBA00022448"/>
    </source>
</evidence>
<dbReference type="PANTHER" id="PTHR32552:SF74">
    <property type="entry name" value="HYDROXAMATE SIDEROPHORE RECEPTOR FHUE"/>
    <property type="match status" value="1"/>
</dbReference>
<dbReference type="SUPFAM" id="SSF56935">
    <property type="entry name" value="Porins"/>
    <property type="match status" value="1"/>
</dbReference>
<dbReference type="EMBL" id="JBHRTF010000004">
    <property type="protein sequence ID" value="MFC3116550.1"/>
    <property type="molecule type" value="Genomic_DNA"/>
</dbReference>
<evidence type="ECO:0000256" key="4">
    <source>
        <dbReference type="ARBA" id="ARBA00022452"/>
    </source>
</evidence>
<protein>
    <submittedName>
        <fullName evidence="15">TonB-dependent siderophore receptor</fullName>
    </submittedName>
</protein>
<dbReference type="InterPro" id="IPR012910">
    <property type="entry name" value="Plug_dom"/>
</dbReference>
<reference evidence="16" key="1">
    <citation type="journal article" date="2019" name="Int. J. Syst. Evol. Microbiol.">
        <title>The Global Catalogue of Microorganisms (GCM) 10K type strain sequencing project: providing services to taxonomists for standard genome sequencing and annotation.</title>
        <authorList>
            <consortium name="The Broad Institute Genomics Platform"/>
            <consortium name="The Broad Institute Genome Sequencing Center for Infectious Disease"/>
            <person name="Wu L."/>
            <person name="Ma J."/>
        </authorList>
    </citation>
    <scope>NUCLEOTIDE SEQUENCE [LARGE SCALE GENOMIC DNA]</scope>
    <source>
        <strain evidence="16">KCTC 52237</strain>
    </source>
</reference>
<dbReference type="RefSeq" id="WP_378119901.1">
    <property type="nucleotide sequence ID" value="NZ_JBHRTF010000004.1"/>
</dbReference>
<dbReference type="CDD" id="cd01347">
    <property type="entry name" value="ligand_gated_channel"/>
    <property type="match status" value="1"/>
</dbReference>
<keyword evidence="9 10" id="KW-0998">Cell outer membrane</keyword>
<evidence type="ECO:0000256" key="5">
    <source>
        <dbReference type="ARBA" id="ARBA00022692"/>
    </source>
</evidence>
<evidence type="ECO:0000259" key="14">
    <source>
        <dbReference type="Pfam" id="PF07715"/>
    </source>
</evidence>
<dbReference type="InterPro" id="IPR037066">
    <property type="entry name" value="Plug_dom_sf"/>
</dbReference>
<evidence type="ECO:0000256" key="6">
    <source>
        <dbReference type="ARBA" id="ARBA00023077"/>
    </source>
</evidence>
<comment type="subcellular location">
    <subcellularLocation>
        <location evidence="1 10">Cell outer membrane</location>
        <topology evidence="1 10">Multi-pass membrane protein</topology>
    </subcellularLocation>
</comment>
<dbReference type="InterPro" id="IPR000531">
    <property type="entry name" value="Beta-barrel_TonB"/>
</dbReference>
<dbReference type="InterPro" id="IPR036942">
    <property type="entry name" value="Beta-barrel_TonB_sf"/>
</dbReference>
<evidence type="ECO:0000259" key="13">
    <source>
        <dbReference type="Pfam" id="PF00593"/>
    </source>
</evidence>
<keyword evidence="16" id="KW-1185">Reference proteome</keyword>
<dbReference type="Gene3D" id="2.40.170.20">
    <property type="entry name" value="TonB-dependent receptor, beta-barrel domain"/>
    <property type="match status" value="1"/>
</dbReference>
<sequence>MTLHKSLLASTIASLLLYPGLGLAAEQPGKLNTVKVEADALGNTTEQTDAYTTGSMNTATKLDLSIRETPQSVSVITSQQIEDLNIVTVNEALDTATGVSVKRSETDRTYFEARGFNINNFQMDGVGIPLHWGLLEGDIDMATYDRVEIVRGASGLMSGLGSPAATVNLIRKRPTAETQASASLTQARWDDTRVQADVSGQVAEPIRARVVVSDQSRDSYLQDYYKDLSSTYGVVEADLGLNTLLTAGISRQKSEADSPMWGAITLTYLADDGSTRPANFRRSMNSSADWAYWDVKDTRSFVELDHTWANGWNTKATYNRTKTRGAQELLYVYGTLKEDMSGLTGWAGKFDRETDIKLFDVATSGEFKTGDLTHKFVVGANQADNDVDEYALYDYTTGNGFPAITNMAQWTGDTPHPTFTDMPNGEITSDKQTGVYLAGQFSLSEDLKLLTGARSARYESESVSYGADLSKKDDVVVPYAGLTYDLSKQLTLYTSYTETFTPQSESKLSGERLDPVTGVNKEVGLKGEFFSGKLNTSFAVFETAQEGLATLAGFNTDPSLGETGNYYAGDDYESRGFEFEIAGELTEQINLILGYTNLTIDDNKGEVSRTFTPKQSAKFTVNYYPQFAPGLKLGSFVEYRSDTYLRGTVIEQDALTLVDLFASYEFNDNWSASLNLSNVTDKTYLTSFEYSQAYYAEPRNISATIRWQY</sequence>
<dbReference type="Pfam" id="PF00593">
    <property type="entry name" value="TonB_dep_Rec_b-barrel"/>
    <property type="match status" value="1"/>
</dbReference>
<keyword evidence="12" id="KW-0732">Signal</keyword>
<evidence type="ECO:0000256" key="1">
    <source>
        <dbReference type="ARBA" id="ARBA00004571"/>
    </source>
</evidence>
<keyword evidence="7 10" id="KW-0472">Membrane</keyword>
<evidence type="ECO:0000256" key="12">
    <source>
        <dbReference type="SAM" id="SignalP"/>
    </source>
</evidence>
<evidence type="ECO:0000313" key="16">
    <source>
        <dbReference type="Proteomes" id="UP001595555"/>
    </source>
</evidence>
<dbReference type="NCBIfam" id="TIGR01783">
    <property type="entry name" value="TonB-siderophor"/>
    <property type="match status" value="1"/>
</dbReference>
<dbReference type="InterPro" id="IPR039426">
    <property type="entry name" value="TonB-dep_rcpt-like"/>
</dbReference>
<dbReference type="InterPro" id="IPR010105">
    <property type="entry name" value="TonB_sidphr_rcpt"/>
</dbReference>
<gene>
    <name evidence="15" type="ORF">ACFODX_13340</name>
</gene>
<feature type="domain" description="TonB-dependent receptor-like beta-barrel" evidence="13">
    <location>
        <begin position="276"/>
        <end position="679"/>
    </location>
</feature>
<evidence type="ECO:0000256" key="9">
    <source>
        <dbReference type="ARBA" id="ARBA00023237"/>
    </source>
</evidence>
<feature type="domain" description="TonB-dependent receptor plug" evidence="14">
    <location>
        <begin position="66"/>
        <end position="165"/>
    </location>
</feature>
<dbReference type="Proteomes" id="UP001595555">
    <property type="component" value="Unassembled WGS sequence"/>
</dbReference>
<keyword evidence="8 15" id="KW-0675">Receptor</keyword>
<comment type="similarity">
    <text evidence="2 10 11">Belongs to the TonB-dependent receptor family.</text>
</comment>
<dbReference type="Pfam" id="PF07715">
    <property type="entry name" value="Plug"/>
    <property type="match status" value="1"/>
</dbReference>
<dbReference type="PANTHER" id="PTHR32552">
    <property type="entry name" value="FERRICHROME IRON RECEPTOR-RELATED"/>
    <property type="match status" value="1"/>
</dbReference>